<dbReference type="OrthoDB" id="332676at2"/>
<evidence type="ECO:0000256" key="3">
    <source>
        <dbReference type="ARBA" id="ARBA00022801"/>
    </source>
</evidence>
<gene>
    <name evidence="6" type="ORF">AHMF7616_02474</name>
</gene>
<dbReference type="InterPro" id="IPR050960">
    <property type="entry name" value="AB_hydrolase_4_sf"/>
</dbReference>
<dbReference type="Proteomes" id="UP000253919">
    <property type="component" value="Unassembled WGS sequence"/>
</dbReference>
<dbReference type="InterPro" id="IPR012020">
    <property type="entry name" value="ABHD4"/>
</dbReference>
<dbReference type="PIRSF" id="PIRSF005211">
    <property type="entry name" value="Ab_hydro_YheT"/>
    <property type="match status" value="1"/>
</dbReference>
<dbReference type="GO" id="GO:0047372">
    <property type="term" value="F:monoacylglycerol lipase activity"/>
    <property type="evidence" value="ECO:0007669"/>
    <property type="project" value="TreeGrafter"/>
</dbReference>
<keyword evidence="2" id="KW-0719">Serine esterase</keyword>
<evidence type="ECO:0000259" key="5">
    <source>
        <dbReference type="Pfam" id="PF12146"/>
    </source>
</evidence>
<feature type="active site" description="Charge relay system" evidence="4">
    <location>
        <position position="141"/>
    </location>
</feature>
<dbReference type="PROSITE" id="PS01133">
    <property type="entry name" value="UPF0017"/>
    <property type="match status" value="1"/>
</dbReference>
<dbReference type="AlphaFoldDB" id="A0A369QJQ4"/>
<organism evidence="6 7">
    <name type="scientific">Adhaeribacter pallidiroseus</name>
    <dbReference type="NCBI Taxonomy" id="2072847"/>
    <lineage>
        <taxon>Bacteria</taxon>
        <taxon>Pseudomonadati</taxon>
        <taxon>Bacteroidota</taxon>
        <taxon>Cytophagia</taxon>
        <taxon>Cytophagales</taxon>
        <taxon>Hymenobacteraceae</taxon>
        <taxon>Adhaeribacter</taxon>
    </lineage>
</organism>
<sequence>MPVIKSLYRAPLYFFNGHLQTIMPGLFREVSEVYYQRERIFTPDGDFLDLDWSKSKTATKILVILSHGLEGDAGRPYIKGMVKAMNQAGFDALAWNFRSCSGEPNKLLRSYHMGATEDLQLVVEYTLGTGNYQELYLVGFSMGGNITLNYLGKRPDQLPIEIKKAAVFSVPCHINSASRKMAQLENRIYMQRFLKSLRLKLAAKEPLMPVTMTLDNYHKLRTFPEFDERYTAPIHGFKDAHEYYTQCSSKQYLKNIKIPTLLVNAQNDPFLSPECFPIAEAEANPYFYLEMPKDGGHVGFVENYSKNQYYSDRRAVEFFTKGNMV</sequence>
<evidence type="ECO:0000256" key="2">
    <source>
        <dbReference type="ARBA" id="ARBA00022487"/>
    </source>
</evidence>
<comment type="caution">
    <text evidence="6">The sequence shown here is derived from an EMBL/GenBank/DDBJ whole genome shotgun (WGS) entry which is preliminary data.</text>
</comment>
<evidence type="ECO:0000313" key="6">
    <source>
        <dbReference type="EMBL" id="RDC63865.1"/>
    </source>
</evidence>
<evidence type="ECO:0000313" key="7">
    <source>
        <dbReference type="Proteomes" id="UP000253919"/>
    </source>
</evidence>
<keyword evidence="7" id="KW-1185">Reference proteome</keyword>
<feature type="active site" description="Charge relay system" evidence="4">
    <location>
        <position position="297"/>
    </location>
</feature>
<feature type="domain" description="Serine aminopeptidase S33" evidence="5">
    <location>
        <begin position="59"/>
        <end position="273"/>
    </location>
</feature>
<dbReference type="GO" id="GO:0034338">
    <property type="term" value="F:short-chain carboxylesterase activity"/>
    <property type="evidence" value="ECO:0007669"/>
    <property type="project" value="TreeGrafter"/>
</dbReference>
<reference evidence="6 7" key="1">
    <citation type="submission" date="2018-04" db="EMBL/GenBank/DDBJ databases">
        <title>Adhaeribacter sp. HMF7616 genome sequencing and assembly.</title>
        <authorList>
            <person name="Kang H."/>
            <person name="Kang J."/>
            <person name="Cha I."/>
            <person name="Kim H."/>
            <person name="Joh K."/>
        </authorList>
    </citation>
    <scope>NUCLEOTIDE SEQUENCE [LARGE SCALE GENOMIC DNA]</scope>
    <source>
        <strain evidence="6 7">HMF7616</strain>
    </source>
</reference>
<dbReference type="InterPro" id="IPR000952">
    <property type="entry name" value="AB_hydrolase_4_CS"/>
</dbReference>
<dbReference type="Pfam" id="PF12146">
    <property type="entry name" value="Hydrolase_4"/>
    <property type="match status" value="1"/>
</dbReference>
<accession>A0A369QJQ4</accession>
<evidence type="ECO:0000256" key="1">
    <source>
        <dbReference type="ARBA" id="ARBA00010884"/>
    </source>
</evidence>
<protein>
    <submittedName>
        <fullName evidence="6">Abhydrolase domain-containing protein</fullName>
    </submittedName>
</protein>
<dbReference type="Gene3D" id="3.40.50.1820">
    <property type="entry name" value="alpha/beta hydrolase"/>
    <property type="match status" value="1"/>
</dbReference>
<dbReference type="PANTHER" id="PTHR10794">
    <property type="entry name" value="ABHYDROLASE DOMAIN-CONTAINING PROTEIN"/>
    <property type="match status" value="1"/>
</dbReference>
<dbReference type="SUPFAM" id="SSF53474">
    <property type="entry name" value="alpha/beta-Hydrolases"/>
    <property type="match status" value="1"/>
</dbReference>
<dbReference type="EMBL" id="QASA01000001">
    <property type="protein sequence ID" value="RDC63865.1"/>
    <property type="molecule type" value="Genomic_DNA"/>
</dbReference>
<feature type="active site" description="Charge relay system" evidence="4">
    <location>
        <position position="268"/>
    </location>
</feature>
<keyword evidence="3 6" id="KW-0378">Hydrolase</keyword>
<dbReference type="InterPro" id="IPR029058">
    <property type="entry name" value="AB_hydrolase_fold"/>
</dbReference>
<evidence type="ECO:0000256" key="4">
    <source>
        <dbReference type="PIRSR" id="PIRSR005211-1"/>
    </source>
</evidence>
<name>A0A369QJQ4_9BACT</name>
<proteinExistence type="inferred from homology"/>
<dbReference type="InterPro" id="IPR022742">
    <property type="entry name" value="Hydrolase_4"/>
</dbReference>
<comment type="similarity">
    <text evidence="1">Belongs to the AB hydrolase superfamily. AB hydrolase 4 family.</text>
</comment>
<dbReference type="PANTHER" id="PTHR10794:SF94">
    <property type="entry name" value="ESTERASE YHET-RELATED"/>
    <property type="match status" value="1"/>
</dbReference>